<dbReference type="EMBL" id="FOYM01000009">
    <property type="protein sequence ID" value="SFR03644.1"/>
    <property type="molecule type" value="Genomic_DNA"/>
</dbReference>
<protein>
    <submittedName>
        <fullName evidence="3">ComF family protein</fullName>
    </submittedName>
</protein>
<dbReference type="PANTHER" id="PTHR47505:SF1">
    <property type="entry name" value="DNA UTILIZATION PROTEIN YHGH"/>
    <property type="match status" value="1"/>
</dbReference>
<dbReference type="Gene3D" id="3.40.50.2020">
    <property type="match status" value="1"/>
</dbReference>
<dbReference type="AlphaFoldDB" id="A0A1I6DDY3"/>
<proteinExistence type="inferred from homology"/>
<accession>A0A1I6DDY3</accession>
<keyword evidence="4" id="KW-1185">Reference proteome</keyword>
<evidence type="ECO:0000259" key="2">
    <source>
        <dbReference type="Pfam" id="PF18912"/>
    </source>
</evidence>
<organism evidence="3 4">
    <name type="scientific">Desulfoscipio geothermicus DSM 3669</name>
    <dbReference type="NCBI Taxonomy" id="1121426"/>
    <lineage>
        <taxon>Bacteria</taxon>
        <taxon>Bacillati</taxon>
        <taxon>Bacillota</taxon>
        <taxon>Clostridia</taxon>
        <taxon>Eubacteriales</taxon>
        <taxon>Desulfallaceae</taxon>
        <taxon>Desulfoscipio</taxon>
    </lineage>
</organism>
<dbReference type="SUPFAM" id="SSF53271">
    <property type="entry name" value="PRTase-like"/>
    <property type="match status" value="1"/>
</dbReference>
<evidence type="ECO:0000256" key="1">
    <source>
        <dbReference type="ARBA" id="ARBA00008007"/>
    </source>
</evidence>
<comment type="similarity">
    <text evidence="1">Belongs to the ComF/GntX family.</text>
</comment>
<dbReference type="CDD" id="cd06223">
    <property type="entry name" value="PRTases_typeI"/>
    <property type="match status" value="1"/>
</dbReference>
<reference evidence="4" key="1">
    <citation type="submission" date="2016-10" db="EMBL/GenBank/DDBJ databases">
        <authorList>
            <person name="Varghese N."/>
            <person name="Submissions S."/>
        </authorList>
    </citation>
    <scope>NUCLEOTIDE SEQUENCE [LARGE SCALE GENOMIC DNA]</scope>
    <source>
        <strain evidence="4">DSM 3669</strain>
    </source>
</reference>
<name>A0A1I6DDY3_9FIRM</name>
<feature type="domain" description="Double zinc ribbon" evidence="2">
    <location>
        <begin position="10"/>
        <end position="74"/>
    </location>
</feature>
<dbReference type="PANTHER" id="PTHR47505">
    <property type="entry name" value="DNA UTILIZATION PROTEIN YHGH"/>
    <property type="match status" value="1"/>
</dbReference>
<dbReference type="STRING" id="39060.SAMN05660706_10968"/>
<dbReference type="InterPro" id="IPR044005">
    <property type="entry name" value="DZR_2"/>
</dbReference>
<dbReference type="InterPro" id="IPR029057">
    <property type="entry name" value="PRTase-like"/>
</dbReference>
<dbReference type="Proteomes" id="UP000199584">
    <property type="component" value="Unassembled WGS sequence"/>
</dbReference>
<dbReference type="InterPro" id="IPR051910">
    <property type="entry name" value="ComF/GntX_DNA_util-trans"/>
</dbReference>
<evidence type="ECO:0000313" key="3">
    <source>
        <dbReference type="EMBL" id="SFR03644.1"/>
    </source>
</evidence>
<dbReference type="InterPro" id="IPR000836">
    <property type="entry name" value="PRTase_dom"/>
</dbReference>
<evidence type="ECO:0000313" key="4">
    <source>
        <dbReference type="Proteomes" id="UP000199584"/>
    </source>
</evidence>
<dbReference type="Pfam" id="PF18912">
    <property type="entry name" value="DZR_2"/>
    <property type="match status" value="1"/>
</dbReference>
<gene>
    <name evidence="3" type="ORF">SAMN05660706_10968</name>
</gene>
<sequence>MWWKNLLQAALELVYPPRRQCPLCAGHSPDESICHACRELLAGYAAEKFCPVCGSFMGPKQHRPQSAMLCQDCLAGSRPFDLARSVAPYEGPLRDAVHRLKYHGRTGLARPLGLLMVEAALREPAFERTQALVPVPLSPRREQQRGFNQALLLAREVGALLQAPVVEGAVVKIRETPAQTGLHRRERLQNLLHAFAVAEPGAVVGKIIAIIDDVFTTGSTVSIISQILRQSGAAGVMVLTLAGARKTEKW</sequence>